<keyword evidence="4" id="KW-1185">Reference proteome</keyword>
<accession>A0A261S6A6</accession>
<dbReference type="GO" id="GO:0016779">
    <property type="term" value="F:nucleotidyltransferase activity"/>
    <property type="evidence" value="ECO:0007669"/>
    <property type="project" value="UniProtKB-ARBA"/>
</dbReference>
<keyword evidence="1" id="KW-0460">Magnesium</keyword>
<organism evidence="3 4">
    <name type="scientific">Bordetella genomosp. 10</name>
    <dbReference type="NCBI Taxonomy" id="1416804"/>
    <lineage>
        <taxon>Bacteria</taxon>
        <taxon>Pseudomonadati</taxon>
        <taxon>Pseudomonadota</taxon>
        <taxon>Betaproteobacteria</taxon>
        <taxon>Burkholderiales</taxon>
        <taxon>Alcaligenaceae</taxon>
        <taxon>Bordetella</taxon>
    </lineage>
</organism>
<dbReference type="OrthoDB" id="5298793at2"/>
<comment type="caution">
    <text evidence="3">The sequence shown here is derived from an EMBL/GenBank/DDBJ whole genome shotgun (WGS) entry which is preliminary data.</text>
</comment>
<evidence type="ECO:0000256" key="1">
    <source>
        <dbReference type="ARBA" id="ARBA00022842"/>
    </source>
</evidence>
<dbReference type="Gene3D" id="3.90.550.10">
    <property type="entry name" value="Spore Coat Polysaccharide Biosynthesis Protein SpsA, Chain A"/>
    <property type="match status" value="1"/>
</dbReference>
<dbReference type="RefSeq" id="WP_094856720.1">
    <property type="nucleotide sequence ID" value="NZ_NEVM01000005.1"/>
</dbReference>
<dbReference type="CDD" id="cd04182">
    <property type="entry name" value="GT_2_like_f"/>
    <property type="match status" value="1"/>
</dbReference>
<evidence type="ECO:0000313" key="3">
    <source>
        <dbReference type="EMBL" id="OZI32320.1"/>
    </source>
</evidence>
<dbReference type="PANTHER" id="PTHR43777:SF1">
    <property type="entry name" value="MOLYBDENUM COFACTOR CYTIDYLYLTRANSFERASE"/>
    <property type="match status" value="1"/>
</dbReference>
<dbReference type="Proteomes" id="UP000216020">
    <property type="component" value="Unassembled WGS sequence"/>
</dbReference>
<dbReference type="PANTHER" id="PTHR43777">
    <property type="entry name" value="MOLYBDENUM COFACTOR CYTIDYLYLTRANSFERASE"/>
    <property type="match status" value="1"/>
</dbReference>
<dbReference type="AlphaFoldDB" id="A0A261S6A6"/>
<gene>
    <name evidence="3" type="ORF">CAL29_17700</name>
</gene>
<dbReference type="InterPro" id="IPR029044">
    <property type="entry name" value="Nucleotide-diphossugar_trans"/>
</dbReference>
<dbReference type="Pfam" id="PF12804">
    <property type="entry name" value="NTP_transf_3"/>
    <property type="match status" value="1"/>
</dbReference>
<name>A0A261S6A6_9BORD</name>
<proteinExistence type="predicted"/>
<dbReference type="SUPFAM" id="SSF53448">
    <property type="entry name" value="Nucleotide-diphospho-sugar transferases"/>
    <property type="match status" value="1"/>
</dbReference>
<dbReference type="InterPro" id="IPR025877">
    <property type="entry name" value="MobA-like_NTP_Trfase"/>
</dbReference>
<evidence type="ECO:0000259" key="2">
    <source>
        <dbReference type="Pfam" id="PF12804"/>
    </source>
</evidence>
<protein>
    <recommendedName>
        <fullName evidence="2">MobA-like NTP transferase domain-containing protein</fullName>
    </recommendedName>
</protein>
<reference evidence="4" key="1">
    <citation type="submission" date="2017-05" db="EMBL/GenBank/DDBJ databases">
        <title>Complete and WGS of Bordetella genogroups.</title>
        <authorList>
            <person name="Spilker T."/>
            <person name="Lipuma J."/>
        </authorList>
    </citation>
    <scope>NUCLEOTIDE SEQUENCE [LARGE SCALE GENOMIC DNA]</scope>
    <source>
        <strain evidence="4">AU16122</strain>
    </source>
</reference>
<dbReference type="EMBL" id="NEVM01000005">
    <property type="protein sequence ID" value="OZI32320.1"/>
    <property type="molecule type" value="Genomic_DNA"/>
</dbReference>
<feature type="domain" description="MobA-like NTP transferase" evidence="2">
    <location>
        <begin position="17"/>
        <end position="195"/>
    </location>
</feature>
<evidence type="ECO:0000313" key="4">
    <source>
        <dbReference type="Proteomes" id="UP000216020"/>
    </source>
</evidence>
<sequence length="218" mass="22611">MDLPISAGRGPVPPYAGILLAAGEGRRFRASAGDEGADKLLAPLPDGRPVVLAAAEALRAVAAAVVVVLRPGRPALRDALARAQGCELIETMEAERGMGASLAAGARHLLARYDQARYDQGGEAVPHGVLVALGDMPWIAPETLRAVCEAGLRHPIVAPACEGRRGHPVAFAWDLLPEVAALDGDTGARALLQRHGVHELSCQDAGVLRDVDTVADLG</sequence>